<dbReference type="GO" id="GO:0045892">
    <property type="term" value="P:negative regulation of DNA-templated transcription"/>
    <property type="evidence" value="ECO:0007669"/>
    <property type="project" value="UniProtKB-ARBA"/>
</dbReference>
<evidence type="ECO:0000256" key="3">
    <source>
        <dbReference type="ARBA" id="ARBA00023125"/>
    </source>
</evidence>
<dbReference type="PRINTS" id="PR00455">
    <property type="entry name" value="HTHTETR"/>
</dbReference>
<dbReference type="InterPro" id="IPR050109">
    <property type="entry name" value="HTH-type_TetR-like_transc_reg"/>
</dbReference>
<comment type="subunit">
    <text evidence="1">Homodimer.</text>
</comment>
<feature type="domain" description="HTH tetR-type" evidence="6">
    <location>
        <begin position="5"/>
        <end position="65"/>
    </location>
</feature>
<evidence type="ECO:0000256" key="4">
    <source>
        <dbReference type="ARBA" id="ARBA00023163"/>
    </source>
</evidence>
<dbReference type="SUPFAM" id="SSF46689">
    <property type="entry name" value="Homeodomain-like"/>
    <property type="match status" value="1"/>
</dbReference>
<dbReference type="InterPro" id="IPR009057">
    <property type="entry name" value="Homeodomain-like_sf"/>
</dbReference>
<feature type="DNA-binding region" description="H-T-H motif" evidence="5">
    <location>
        <begin position="28"/>
        <end position="47"/>
    </location>
</feature>
<dbReference type="RefSeq" id="WP_159228865.1">
    <property type="nucleotide sequence ID" value="NZ_CACSIP010000002.1"/>
</dbReference>
<accession>A0A5S9NFU1</accession>
<evidence type="ECO:0000256" key="2">
    <source>
        <dbReference type="ARBA" id="ARBA00023015"/>
    </source>
</evidence>
<dbReference type="PANTHER" id="PTHR30328">
    <property type="entry name" value="TRANSCRIPTIONAL REPRESSOR"/>
    <property type="match status" value="1"/>
</dbReference>
<evidence type="ECO:0000256" key="1">
    <source>
        <dbReference type="ARBA" id="ARBA00011738"/>
    </source>
</evidence>
<dbReference type="Pfam" id="PF17926">
    <property type="entry name" value="TetR_C_21"/>
    <property type="match status" value="1"/>
</dbReference>
<evidence type="ECO:0000256" key="5">
    <source>
        <dbReference type="PROSITE-ProRule" id="PRU00335"/>
    </source>
</evidence>
<dbReference type="InterPro" id="IPR001647">
    <property type="entry name" value="HTH_TetR"/>
</dbReference>
<proteinExistence type="predicted"/>
<evidence type="ECO:0000313" key="7">
    <source>
        <dbReference type="EMBL" id="CAA0089297.1"/>
    </source>
</evidence>
<gene>
    <name evidence="7" type="ORF">AELLOGFF_02522</name>
</gene>
<dbReference type="EMBL" id="CACSIP010000002">
    <property type="protein sequence ID" value="CAA0089297.1"/>
    <property type="molecule type" value="Genomic_DNA"/>
</dbReference>
<keyword evidence="3 5" id="KW-0238">DNA-binding</keyword>
<dbReference type="PROSITE" id="PS50977">
    <property type="entry name" value="HTH_TETR_2"/>
    <property type="match status" value="1"/>
</dbReference>
<dbReference type="Pfam" id="PF00440">
    <property type="entry name" value="TetR_N"/>
    <property type="match status" value="1"/>
</dbReference>
<organism evidence="7 8">
    <name type="scientific">Mycolicibacterium vanbaalenii</name>
    <name type="common">Mycobacterium vanbaalenii</name>
    <dbReference type="NCBI Taxonomy" id="110539"/>
    <lineage>
        <taxon>Bacteria</taxon>
        <taxon>Bacillati</taxon>
        <taxon>Actinomycetota</taxon>
        <taxon>Actinomycetes</taxon>
        <taxon>Mycobacteriales</taxon>
        <taxon>Mycobacteriaceae</taxon>
        <taxon>Mycolicibacterium</taxon>
    </lineage>
</organism>
<dbReference type="FunFam" id="1.10.10.60:FF:000141">
    <property type="entry name" value="TetR family transcriptional regulator"/>
    <property type="match status" value="1"/>
</dbReference>
<keyword evidence="2" id="KW-0805">Transcription regulation</keyword>
<dbReference type="Proteomes" id="UP000430146">
    <property type="component" value="Unassembled WGS sequence"/>
</dbReference>
<sequence length="188" mass="20608">MRNSVELRRQILRAARAEFAAHGLAGARVDRIARAAKASKERLYAHFGDKEALFREVAAADGAELFRAVILNPEAVPEFVGDLHDVAHRHPEHLRMLTWARLEGIGFDHPPGADATVPDQTFAAIRTAQDSGHVDPTWDPEELLVLLFGIAMAWTHWPGPRPALTGPATAHHRHSAVEAAARIIASPR</sequence>
<keyword evidence="8" id="KW-1185">Reference proteome</keyword>
<evidence type="ECO:0000259" key="6">
    <source>
        <dbReference type="PROSITE" id="PS50977"/>
    </source>
</evidence>
<name>A0A5S9NFU1_MYCVN</name>
<dbReference type="SUPFAM" id="SSF48498">
    <property type="entry name" value="Tetracyclin repressor-like, C-terminal domain"/>
    <property type="match status" value="1"/>
</dbReference>
<keyword evidence="4" id="KW-0804">Transcription</keyword>
<evidence type="ECO:0000313" key="8">
    <source>
        <dbReference type="Proteomes" id="UP000430146"/>
    </source>
</evidence>
<dbReference type="OrthoDB" id="4726108at2"/>
<dbReference type="InterPro" id="IPR036271">
    <property type="entry name" value="Tet_transcr_reg_TetR-rel_C_sf"/>
</dbReference>
<protein>
    <submittedName>
        <fullName evidence="7">HTH-type transcriptional repressor</fullName>
    </submittedName>
</protein>
<dbReference type="AlphaFoldDB" id="A0A5S9NFU1"/>
<reference evidence="7 8" key="1">
    <citation type="submission" date="2019-11" db="EMBL/GenBank/DDBJ databases">
        <authorList>
            <person name="Holert J."/>
        </authorList>
    </citation>
    <scope>NUCLEOTIDE SEQUENCE [LARGE SCALE GENOMIC DNA]</scope>
    <source>
        <strain evidence="7">BC8_1</strain>
    </source>
</reference>
<dbReference type="PANTHER" id="PTHR30328:SF54">
    <property type="entry name" value="HTH-TYPE TRANSCRIPTIONAL REPRESSOR SCO4008"/>
    <property type="match status" value="1"/>
</dbReference>
<dbReference type="GO" id="GO:0003677">
    <property type="term" value="F:DNA binding"/>
    <property type="evidence" value="ECO:0007669"/>
    <property type="project" value="UniProtKB-UniRule"/>
</dbReference>
<dbReference type="Gene3D" id="1.10.357.10">
    <property type="entry name" value="Tetracycline Repressor, domain 2"/>
    <property type="match status" value="1"/>
</dbReference>
<dbReference type="InterPro" id="IPR041467">
    <property type="entry name" value="Sco4008_C"/>
</dbReference>